<dbReference type="PATRIC" id="fig|1367847.3.peg.3643"/>
<evidence type="ECO:0000256" key="2">
    <source>
        <dbReference type="ARBA" id="ARBA00010742"/>
    </source>
</evidence>
<accession>S5Y4P0</accession>
<sequence length="345" mass="37730">MTIKPEFLWYTQCPAPTPLSLAAQKGWLAESFAAHDLAVKSIRQSPDPEVRASHFTHSLDWSFRQGGNIPPLWTRANGRETRVLGITTTDEFQAVITLPGRGITDASDLKGRRIGIPRNDRALIDFQRATALKGVVSALTLAGLTAADVELVWLQDEAFGGDIGQGGYGGLRRSYPYGAEFLALARGEIDAFFVKGAEGLLLAAQFRAVLVADFGFHPDARIRINNGTPRPLTIDAATIARRPDLAEALVASVLRVPVWAKEHPEDAVRLIAREIGVGEDAIWAANGPEVHRHLELTIEEDQIDALQHFVGFLREWDFIPAEFDVRDWVDPAPLAAARAKLAVPA</sequence>
<reference evidence="5 6" key="1">
    <citation type="journal article" date="2014" name="BMC Genomics">
        <title>Architecture and functions of a multipartite genome of the methylotrophic bacterium Paracoccus aminophilus JCM 7686, containing primary and secondary chromids.</title>
        <authorList>
            <person name="Dziewit L."/>
            <person name="Czarnecki J."/>
            <person name="Wibberg D."/>
            <person name="Radlinska M."/>
            <person name="Mrozek P."/>
            <person name="Szymczak M."/>
            <person name="Schluter A."/>
            <person name="Puhler A."/>
            <person name="Bartosik D."/>
        </authorList>
    </citation>
    <scope>NUCLEOTIDE SEQUENCE [LARGE SCALE GENOMIC DNA]</scope>
    <source>
        <strain evidence="5">JCM 7686</strain>
        <plasmid evidence="6">Plasmid pAMI4</plasmid>
    </source>
</reference>
<organism evidence="5 6">
    <name type="scientific">Paracoccus aminophilus JCM 7686</name>
    <dbReference type="NCBI Taxonomy" id="1367847"/>
    <lineage>
        <taxon>Bacteria</taxon>
        <taxon>Pseudomonadati</taxon>
        <taxon>Pseudomonadota</taxon>
        <taxon>Alphaproteobacteria</taxon>
        <taxon>Rhodobacterales</taxon>
        <taxon>Paracoccaceae</taxon>
        <taxon>Paracoccus</taxon>
    </lineage>
</organism>
<feature type="domain" description="SsuA/THI5-like" evidence="4">
    <location>
        <begin position="17"/>
        <end position="135"/>
    </location>
</feature>
<dbReference type="eggNOG" id="COG0715">
    <property type="taxonomic scope" value="Bacteria"/>
</dbReference>
<dbReference type="Pfam" id="PF09084">
    <property type="entry name" value="NMT1"/>
    <property type="match status" value="1"/>
</dbReference>
<dbReference type="Proteomes" id="UP000015480">
    <property type="component" value="Plasmid pAMI4"/>
</dbReference>
<geneLocation type="plasmid" evidence="5 6">
    <name>pAMI4</name>
</geneLocation>
<dbReference type="Gene3D" id="3.40.190.10">
    <property type="entry name" value="Periplasmic binding protein-like II"/>
    <property type="match status" value="1"/>
</dbReference>
<comment type="subcellular location">
    <subcellularLocation>
        <location evidence="1">Periplasm</location>
    </subcellularLocation>
</comment>
<evidence type="ECO:0000313" key="6">
    <source>
        <dbReference type="Proteomes" id="UP000015480"/>
    </source>
</evidence>
<protein>
    <submittedName>
        <fullName evidence="5">ABC-type nitrate/sulfonate/bicarbonate transport systems</fullName>
    </submittedName>
</protein>
<gene>
    <name evidence="5" type="ORF">JCM7686_pAMI4p019</name>
</gene>
<dbReference type="SUPFAM" id="SSF53850">
    <property type="entry name" value="Periplasmic binding protein-like II"/>
    <property type="match status" value="1"/>
</dbReference>
<dbReference type="EMBL" id="CP006652">
    <property type="protein sequence ID" value="AGT10710.1"/>
    <property type="molecule type" value="Genomic_DNA"/>
</dbReference>
<keyword evidence="6" id="KW-1185">Reference proteome</keyword>
<dbReference type="OrthoDB" id="7467011at2"/>
<dbReference type="GO" id="GO:0042597">
    <property type="term" value="C:periplasmic space"/>
    <property type="evidence" value="ECO:0007669"/>
    <property type="project" value="UniProtKB-SubCell"/>
</dbReference>
<dbReference type="HOGENOM" id="CLU_806255_0_0_5"/>
<evidence type="ECO:0000313" key="5">
    <source>
        <dbReference type="EMBL" id="AGT10710.1"/>
    </source>
</evidence>
<comment type="similarity">
    <text evidence="2">Belongs to the bacterial solute-binding protein SsuA/TauA family.</text>
</comment>
<dbReference type="AlphaFoldDB" id="S5Y4P0"/>
<evidence type="ECO:0000256" key="1">
    <source>
        <dbReference type="ARBA" id="ARBA00004418"/>
    </source>
</evidence>
<dbReference type="Gene3D" id="3.40.190.270">
    <property type="match status" value="1"/>
</dbReference>
<dbReference type="PANTHER" id="PTHR30024">
    <property type="entry name" value="ALIPHATIC SULFONATES-BINDING PROTEIN-RELATED"/>
    <property type="match status" value="1"/>
</dbReference>
<evidence type="ECO:0000256" key="3">
    <source>
        <dbReference type="ARBA" id="ARBA00022729"/>
    </source>
</evidence>
<proteinExistence type="inferred from homology"/>
<dbReference type="KEGG" id="pami:JCM7686_pAMI4p019"/>
<dbReference type="InterPro" id="IPR015168">
    <property type="entry name" value="SsuA/THI5"/>
</dbReference>
<dbReference type="RefSeq" id="WP_020952195.1">
    <property type="nucleotide sequence ID" value="NC_022049.1"/>
</dbReference>
<name>S5Y4P0_PARAH</name>
<keyword evidence="3" id="KW-0732">Signal</keyword>
<dbReference type="PANTHER" id="PTHR30024:SF47">
    <property type="entry name" value="TAURINE-BINDING PERIPLASMIC PROTEIN"/>
    <property type="match status" value="1"/>
</dbReference>
<evidence type="ECO:0000259" key="4">
    <source>
        <dbReference type="Pfam" id="PF09084"/>
    </source>
</evidence>
<keyword evidence="5" id="KW-0614">Plasmid</keyword>